<evidence type="ECO:0000313" key="4">
    <source>
        <dbReference type="EMBL" id="CAL6106459.1"/>
    </source>
</evidence>
<evidence type="ECO:0000313" key="3">
    <source>
        <dbReference type="EMBL" id="CAL6082485.1"/>
    </source>
</evidence>
<gene>
    <name evidence="2" type="ORF">HINF_LOCUS32645</name>
    <name evidence="1" type="ORF">HINF_LOCUS5425</name>
    <name evidence="3" type="ORF">HINF_LOCUS61268</name>
    <name evidence="4" type="ORF">HINF_LOCUS73752</name>
</gene>
<dbReference type="SUPFAM" id="SSF52833">
    <property type="entry name" value="Thioredoxin-like"/>
    <property type="match status" value="1"/>
</dbReference>
<evidence type="ECO:0000313" key="2">
    <source>
        <dbReference type="EMBL" id="CAI9945000.1"/>
    </source>
</evidence>
<dbReference type="InterPro" id="IPR036249">
    <property type="entry name" value="Thioredoxin-like_sf"/>
</dbReference>
<dbReference type="AlphaFoldDB" id="A0AA86PRI9"/>
<sequence>MTVAREFNKHPPKSHAMPDLSKLTLINVARARDASMPVVLVSMHTNSGECRNVAPFYVQLHDRFPRLYFLHISFQPYDEIISNFANIPELMQLNVAHDGSLMFKQFLFLRNTLAIPYMFIFNQNGTIIFEGHPLSKPVEGHLCRLSGQAVLNNTYRSPMRSVSQLKGSATKGRAGSPLRSMVFK</sequence>
<keyword evidence="5" id="KW-1185">Reference proteome</keyword>
<dbReference type="EMBL" id="CAXDID020000611">
    <property type="protein sequence ID" value="CAL6106459.1"/>
    <property type="molecule type" value="Genomic_DNA"/>
</dbReference>
<dbReference type="Gene3D" id="3.40.30.10">
    <property type="entry name" value="Glutaredoxin"/>
    <property type="match status" value="1"/>
</dbReference>
<reference evidence="3 5" key="2">
    <citation type="submission" date="2024-07" db="EMBL/GenBank/DDBJ databases">
        <authorList>
            <person name="Akdeniz Z."/>
        </authorList>
    </citation>
    <scope>NUCLEOTIDE SEQUENCE [LARGE SCALE GENOMIC DNA]</scope>
</reference>
<organism evidence="2">
    <name type="scientific">Hexamita inflata</name>
    <dbReference type="NCBI Taxonomy" id="28002"/>
    <lineage>
        <taxon>Eukaryota</taxon>
        <taxon>Metamonada</taxon>
        <taxon>Diplomonadida</taxon>
        <taxon>Hexamitidae</taxon>
        <taxon>Hexamitinae</taxon>
        <taxon>Hexamita</taxon>
    </lineage>
</organism>
<proteinExistence type="predicted"/>
<protein>
    <submittedName>
        <fullName evidence="2">Putative</fullName>
    </submittedName>
</protein>
<dbReference type="EMBL" id="CATOUU010000736">
    <property type="protein sequence ID" value="CAI9945000.1"/>
    <property type="molecule type" value="Genomic_DNA"/>
</dbReference>
<dbReference type="Proteomes" id="UP001642409">
    <property type="component" value="Unassembled WGS sequence"/>
</dbReference>
<dbReference type="EMBL" id="CATOUU010000139">
    <property type="protein sequence ID" value="CAI9917780.1"/>
    <property type="molecule type" value="Genomic_DNA"/>
</dbReference>
<accession>A0AA86PRI9</accession>
<evidence type="ECO:0000313" key="5">
    <source>
        <dbReference type="Proteomes" id="UP001642409"/>
    </source>
</evidence>
<dbReference type="EMBL" id="CAXDID020000365">
    <property type="protein sequence ID" value="CAL6082485.1"/>
    <property type="molecule type" value="Genomic_DNA"/>
</dbReference>
<comment type="caution">
    <text evidence="2">The sequence shown here is derived from an EMBL/GenBank/DDBJ whole genome shotgun (WGS) entry which is preliminary data.</text>
</comment>
<reference evidence="2" key="1">
    <citation type="submission" date="2023-06" db="EMBL/GenBank/DDBJ databases">
        <authorList>
            <person name="Kurt Z."/>
        </authorList>
    </citation>
    <scope>NUCLEOTIDE SEQUENCE</scope>
</reference>
<name>A0AA86PRI9_9EUKA</name>
<evidence type="ECO:0000313" key="1">
    <source>
        <dbReference type="EMBL" id="CAI9917780.1"/>
    </source>
</evidence>